<evidence type="ECO:0000256" key="9">
    <source>
        <dbReference type="SAM" id="Phobius"/>
    </source>
</evidence>
<dbReference type="PROSITE" id="PS50267">
    <property type="entry name" value="NA_NEUROTRAN_SYMP_3"/>
    <property type="match status" value="1"/>
</dbReference>
<accession>A0ABD2NYX9</accession>
<feature type="transmembrane region" description="Helical" evidence="9">
    <location>
        <begin position="24"/>
        <end position="45"/>
    </location>
</feature>
<feature type="non-terminal residue" evidence="10">
    <location>
        <position position="148"/>
    </location>
</feature>
<dbReference type="EMBL" id="JABFTP020000165">
    <property type="protein sequence ID" value="KAL3283905.1"/>
    <property type="molecule type" value="Genomic_DNA"/>
</dbReference>
<comment type="similarity">
    <text evidence="2">Belongs to the sodium:neurotransmitter symporter (SNF) (TC 2.A.22) family.</text>
</comment>
<dbReference type="AlphaFoldDB" id="A0ABD2NYX9"/>
<organism evidence="10 11">
    <name type="scientific">Cryptolaemus montrouzieri</name>
    <dbReference type="NCBI Taxonomy" id="559131"/>
    <lineage>
        <taxon>Eukaryota</taxon>
        <taxon>Metazoa</taxon>
        <taxon>Ecdysozoa</taxon>
        <taxon>Arthropoda</taxon>
        <taxon>Hexapoda</taxon>
        <taxon>Insecta</taxon>
        <taxon>Pterygota</taxon>
        <taxon>Neoptera</taxon>
        <taxon>Endopterygota</taxon>
        <taxon>Coleoptera</taxon>
        <taxon>Polyphaga</taxon>
        <taxon>Cucujiformia</taxon>
        <taxon>Coccinelloidea</taxon>
        <taxon>Coccinellidae</taxon>
        <taxon>Scymninae</taxon>
        <taxon>Scymnini</taxon>
        <taxon>Cryptolaemus</taxon>
    </lineage>
</organism>
<evidence type="ECO:0000256" key="1">
    <source>
        <dbReference type="ARBA" id="ARBA00004141"/>
    </source>
</evidence>
<dbReference type="GO" id="GO:0015293">
    <property type="term" value="F:symporter activity"/>
    <property type="evidence" value="ECO:0007669"/>
    <property type="project" value="UniProtKB-KW"/>
</dbReference>
<evidence type="ECO:0000256" key="8">
    <source>
        <dbReference type="PIRSR" id="PIRSR600175-1"/>
    </source>
</evidence>
<dbReference type="PANTHER" id="PTHR11616:SF240">
    <property type="entry name" value="BLOATED TUBULES, ISOFORM B-RELATED"/>
    <property type="match status" value="1"/>
</dbReference>
<name>A0ABD2NYX9_9CUCU</name>
<feature type="binding site" evidence="8">
    <location>
        <position position="43"/>
    </location>
    <ligand>
        <name>Na(+)</name>
        <dbReference type="ChEBI" id="CHEBI:29101"/>
        <label>1</label>
    </ligand>
</feature>
<feature type="transmembrane region" description="Helical" evidence="9">
    <location>
        <begin position="57"/>
        <end position="77"/>
    </location>
</feature>
<evidence type="ECO:0000256" key="7">
    <source>
        <dbReference type="ARBA" id="ARBA00023136"/>
    </source>
</evidence>
<keyword evidence="8" id="KW-0915">Sodium</keyword>
<dbReference type="SUPFAM" id="SSF161070">
    <property type="entry name" value="SNF-like"/>
    <property type="match status" value="1"/>
</dbReference>
<sequence>MLSVQLLEKLELLLLKLQKSCQTWLTYLQTVICTISLSAGLGNLYRLPQSAVLNGGVPFIAAYLILTVIIGLPLLFLELGIGQLAEDGFIKSWRVVPFFKGVGYVKLLAGCLLCIYYPLLIGLSLFYIVWMAKESLPFQECAVVKITS</sequence>
<dbReference type="InterPro" id="IPR000175">
    <property type="entry name" value="Na/ntran_symport"/>
</dbReference>
<dbReference type="GO" id="GO:0016020">
    <property type="term" value="C:membrane"/>
    <property type="evidence" value="ECO:0007669"/>
    <property type="project" value="UniProtKB-SubCell"/>
</dbReference>
<keyword evidence="3" id="KW-0813">Transport</keyword>
<evidence type="ECO:0000256" key="5">
    <source>
        <dbReference type="ARBA" id="ARBA00022847"/>
    </source>
</evidence>
<evidence type="ECO:0000256" key="3">
    <source>
        <dbReference type="ARBA" id="ARBA00022448"/>
    </source>
</evidence>
<keyword evidence="6 9" id="KW-1133">Transmembrane helix</keyword>
<dbReference type="PRINTS" id="PR00176">
    <property type="entry name" value="NANEUSMPORT"/>
</dbReference>
<dbReference type="Proteomes" id="UP001516400">
    <property type="component" value="Unassembled WGS sequence"/>
</dbReference>
<evidence type="ECO:0000313" key="11">
    <source>
        <dbReference type="Proteomes" id="UP001516400"/>
    </source>
</evidence>
<reference evidence="10 11" key="1">
    <citation type="journal article" date="2021" name="BMC Biol.">
        <title>Horizontally acquired antibacterial genes associated with adaptive radiation of ladybird beetles.</title>
        <authorList>
            <person name="Li H.S."/>
            <person name="Tang X.F."/>
            <person name="Huang Y.H."/>
            <person name="Xu Z.Y."/>
            <person name="Chen M.L."/>
            <person name="Du X.Y."/>
            <person name="Qiu B.Y."/>
            <person name="Chen P.T."/>
            <person name="Zhang W."/>
            <person name="Slipinski A."/>
            <person name="Escalona H.E."/>
            <person name="Waterhouse R.M."/>
            <person name="Zwick A."/>
            <person name="Pang H."/>
        </authorList>
    </citation>
    <scope>NUCLEOTIDE SEQUENCE [LARGE SCALE GENOMIC DNA]</scope>
    <source>
        <strain evidence="10">SYSU2018</strain>
    </source>
</reference>
<keyword evidence="7 9" id="KW-0472">Membrane</keyword>
<evidence type="ECO:0000313" key="10">
    <source>
        <dbReference type="EMBL" id="KAL3283905.1"/>
    </source>
</evidence>
<comment type="subcellular location">
    <subcellularLocation>
        <location evidence="1">Membrane</location>
        <topology evidence="1">Multi-pass membrane protein</topology>
    </subcellularLocation>
</comment>
<proteinExistence type="inferred from homology"/>
<dbReference type="Pfam" id="PF00209">
    <property type="entry name" value="SNF"/>
    <property type="match status" value="1"/>
</dbReference>
<gene>
    <name evidence="10" type="ORF">HHI36_018074</name>
</gene>
<keyword evidence="4 9" id="KW-0812">Transmembrane</keyword>
<dbReference type="PANTHER" id="PTHR11616">
    <property type="entry name" value="SODIUM/CHLORIDE DEPENDENT TRANSPORTER"/>
    <property type="match status" value="1"/>
</dbReference>
<protein>
    <submittedName>
        <fullName evidence="10">Uncharacterized protein</fullName>
    </submittedName>
</protein>
<feature type="transmembrane region" description="Helical" evidence="9">
    <location>
        <begin position="107"/>
        <end position="130"/>
    </location>
</feature>
<evidence type="ECO:0000256" key="4">
    <source>
        <dbReference type="ARBA" id="ARBA00022692"/>
    </source>
</evidence>
<dbReference type="InterPro" id="IPR037272">
    <property type="entry name" value="SNS_sf"/>
</dbReference>
<keyword evidence="8" id="KW-0479">Metal-binding</keyword>
<evidence type="ECO:0000256" key="6">
    <source>
        <dbReference type="ARBA" id="ARBA00022989"/>
    </source>
</evidence>
<keyword evidence="5" id="KW-0769">Symport</keyword>
<keyword evidence="11" id="KW-1185">Reference proteome</keyword>
<evidence type="ECO:0000256" key="2">
    <source>
        <dbReference type="ARBA" id="ARBA00006459"/>
    </source>
</evidence>
<comment type="caution">
    <text evidence="10">The sequence shown here is derived from an EMBL/GenBank/DDBJ whole genome shotgun (WGS) entry which is preliminary data.</text>
</comment>